<name>A0ABU2H497_9ACTN</name>
<feature type="signal peptide" evidence="2">
    <location>
        <begin position="1"/>
        <end position="29"/>
    </location>
</feature>
<evidence type="ECO:0000256" key="1">
    <source>
        <dbReference type="SAM" id="Phobius"/>
    </source>
</evidence>
<comment type="caution">
    <text evidence="3">The sequence shown here is derived from an EMBL/GenBank/DDBJ whole genome shotgun (WGS) entry which is preliminary data.</text>
</comment>
<evidence type="ECO:0000256" key="2">
    <source>
        <dbReference type="SAM" id="SignalP"/>
    </source>
</evidence>
<gene>
    <name evidence="3" type="ORF">RIF23_05880</name>
</gene>
<keyword evidence="1" id="KW-1133">Transmembrane helix</keyword>
<dbReference type="EMBL" id="JAVLVT010000002">
    <property type="protein sequence ID" value="MDS1269822.1"/>
    <property type="molecule type" value="Genomic_DNA"/>
</dbReference>
<keyword evidence="1" id="KW-0472">Membrane</keyword>
<organism evidence="3 4">
    <name type="scientific">Lipingzhangella rawalii</name>
    <dbReference type="NCBI Taxonomy" id="2055835"/>
    <lineage>
        <taxon>Bacteria</taxon>
        <taxon>Bacillati</taxon>
        <taxon>Actinomycetota</taxon>
        <taxon>Actinomycetes</taxon>
        <taxon>Streptosporangiales</taxon>
        <taxon>Nocardiopsidaceae</taxon>
        <taxon>Lipingzhangella</taxon>
    </lineage>
</organism>
<protein>
    <submittedName>
        <fullName evidence="3">Chemotaxis protein CheA</fullName>
    </submittedName>
</protein>
<reference evidence="4" key="1">
    <citation type="submission" date="2023-07" db="EMBL/GenBank/DDBJ databases">
        <title>Novel species in the genus Lipingzhangella isolated from Sambhar Salt Lake.</title>
        <authorList>
            <person name="Jiya N."/>
            <person name="Kajale S."/>
            <person name="Sharma A."/>
        </authorList>
    </citation>
    <scope>NUCLEOTIDE SEQUENCE [LARGE SCALE GENOMIC DNA]</scope>
    <source>
        <strain evidence="4">LS1_29</strain>
    </source>
</reference>
<dbReference type="RefSeq" id="WP_310911357.1">
    <property type="nucleotide sequence ID" value="NZ_JAVLVT010000002.1"/>
</dbReference>
<sequence length="431" mass="45461">MVRRLLHPALAGAVLTVPVLALGAAPASAADAPDVDEVATALEQEHVYFAPEIDELPDAEADAVYTAAQEAENPVYIAVLPEDAFASNATAEAFAQDLTSEVGADGTYAVAWGNNLYLNSNVMNDGSLQDVYRQAQSEPTAVDGLVTVADASDQAISGEESAAASGMVLLGILGLLVLGGGFFLYNSKRKRDAKAAQELADIRKMAEEDVTRLGEDITQLDIDLTKVDEDTRRDYEQAMDAYDRAKSSLEAIRTPEDVRQVTTALEDGRYYMNATRARLNGDPVPERRSPCFFNPQHGPSVEDVLWAPPGGTDRSVPACASCSQAVRAGHDPDVRMVEVDGQRRPYYDAGPAYAPYAGGYFGMNMMMGMFTGMMMGSMMGSMMGAGMGAGMGDMGAEGGDMGGDLGGDDFGGGFGDSFGGGDLGDFGGFDF</sequence>
<evidence type="ECO:0000313" key="3">
    <source>
        <dbReference type="EMBL" id="MDS1269822.1"/>
    </source>
</evidence>
<accession>A0ABU2H497</accession>
<evidence type="ECO:0000313" key="4">
    <source>
        <dbReference type="Proteomes" id="UP001250214"/>
    </source>
</evidence>
<keyword evidence="1" id="KW-0812">Transmembrane</keyword>
<keyword evidence="4" id="KW-1185">Reference proteome</keyword>
<dbReference type="Proteomes" id="UP001250214">
    <property type="component" value="Unassembled WGS sequence"/>
</dbReference>
<keyword evidence="2" id="KW-0732">Signal</keyword>
<proteinExistence type="predicted"/>
<feature type="transmembrane region" description="Helical" evidence="1">
    <location>
        <begin position="162"/>
        <end position="185"/>
    </location>
</feature>
<feature type="chain" id="PRO_5046471443" evidence="2">
    <location>
        <begin position="30"/>
        <end position="431"/>
    </location>
</feature>